<feature type="compositionally biased region" description="Polar residues" evidence="17">
    <location>
        <begin position="32"/>
        <end position="42"/>
    </location>
</feature>
<gene>
    <name evidence="19" type="ORF">NLI96_g5743</name>
</gene>
<comment type="similarity">
    <text evidence="16">Belongs to the Mrp/NBP35 ATP-binding proteins family.</text>
</comment>
<dbReference type="GO" id="GO:0140663">
    <property type="term" value="F:ATP-dependent FeS chaperone activity"/>
    <property type="evidence" value="ECO:0007669"/>
    <property type="project" value="InterPro"/>
</dbReference>
<dbReference type="Gene3D" id="3.40.50.300">
    <property type="entry name" value="P-loop containing nucleotide triphosphate hydrolases"/>
    <property type="match status" value="1"/>
</dbReference>
<dbReference type="CDD" id="cd02037">
    <property type="entry name" value="Mrp_NBP35"/>
    <property type="match status" value="1"/>
</dbReference>
<dbReference type="EMBL" id="JANAWD010000195">
    <property type="protein sequence ID" value="KAJ3484288.1"/>
    <property type="molecule type" value="Genomic_DNA"/>
</dbReference>
<dbReference type="SUPFAM" id="SSF52540">
    <property type="entry name" value="P-loop containing nucleoside triphosphate hydrolases"/>
    <property type="match status" value="1"/>
</dbReference>
<keyword evidence="4" id="KW-0813">Transport</keyword>
<evidence type="ECO:0000256" key="3">
    <source>
        <dbReference type="ARBA" id="ARBA00009727"/>
    </source>
</evidence>
<keyword evidence="13" id="KW-0411">Iron-sulfur</keyword>
<dbReference type="Pfam" id="PF03878">
    <property type="entry name" value="YIF1"/>
    <property type="match status" value="1"/>
</dbReference>
<dbReference type="GO" id="GO:0046872">
    <property type="term" value="F:metal ion binding"/>
    <property type="evidence" value="ECO:0007669"/>
    <property type="project" value="UniProtKB-KW"/>
</dbReference>
<protein>
    <submittedName>
        <fullName evidence="19">Uncharacterized protein</fullName>
    </submittedName>
</protein>
<keyword evidence="15 18" id="KW-0472">Membrane</keyword>
<feature type="transmembrane region" description="Helical" evidence="18">
    <location>
        <begin position="180"/>
        <end position="202"/>
    </location>
</feature>
<evidence type="ECO:0000256" key="10">
    <source>
        <dbReference type="ARBA" id="ARBA00022927"/>
    </source>
</evidence>
<feature type="region of interest" description="Disordered" evidence="17">
    <location>
        <begin position="1"/>
        <end position="87"/>
    </location>
</feature>
<dbReference type="GO" id="GO:0015031">
    <property type="term" value="P:protein transport"/>
    <property type="evidence" value="ECO:0007669"/>
    <property type="project" value="UniProtKB-KW"/>
</dbReference>
<dbReference type="HAMAP" id="MF_02040">
    <property type="entry name" value="Mrp_NBP35"/>
    <property type="match status" value="1"/>
</dbReference>
<dbReference type="InterPro" id="IPR005578">
    <property type="entry name" value="Yif1_fam"/>
</dbReference>
<comment type="caution">
    <text evidence="19">The sequence shown here is derived from an EMBL/GenBank/DDBJ whole genome shotgun (WGS) entry which is preliminary data.</text>
</comment>
<dbReference type="GO" id="GO:0051539">
    <property type="term" value="F:4 iron, 4 sulfur cluster binding"/>
    <property type="evidence" value="ECO:0007669"/>
    <property type="project" value="TreeGrafter"/>
</dbReference>
<dbReference type="AlphaFoldDB" id="A0AAD5V4A7"/>
<evidence type="ECO:0000256" key="6">
    <source>
        <dbReference type="ARBA" id="ARBA00022723"/>
    </source>
</evidence>
<keyword evidence="14" id="KW-0333">Golgi apparatus</keyword>
<evidence type="ECO:0000256" key="4">
    <source>
        <dbReference type="ARBA" id="ARBA00022448"/>
    </source>
</evidence>
<evidence type="ECO:0000256" key="1">
    <source>
        <dbReference type="ARBA" id="ARBA00004477"/>
    </source>
</evidence>
<evidence type="ECO:0000313" key="20">
    <source>
        <dbReference type="Proteomes" id="UP001212997"/>
    </source>
</evidence>
<dbReference type="Pfam" id="PF10609">
    <property type="entry name" value="ParA"/>
    <property type="match status" value="2"/>
</dbReference>
<organism evidence="19 20">
    <name type="scientific">Meripilus lineatus</name>
    <dbReference type="NCBI Taxonomy" id="2056292"/>
    <lineage>
        <taxon>Eukaryota</taxon>
        <taxon>Fungi</taxon>
        <taxon>Dikarya</taxon>
        <taxon>Basidiomycota</taxon>
        <taxon>Agaricomycotina</taxon>
        <taxon>Agaricomycetes</taxon>
        <taxon>Polyporales</taxon>
        <taxon>Meripilaceae</taxon>
        <taxon>Meripilus</taxon>
    </lineage>
</organism>
<feature type="transmembrane region" description="Helical" evidence="18">
    <location>
        <begin position="148"/>
        <end position="168"/>
    </location>
</feature>
<evidence type="ECO:0000256" key="7">
    <source>
        <dbReference type="ARBA" id="ARBA00022741"/>
    </source>
</evidence>
<evidence type="ECO:0000256" key="9">
    <source>
        <dbReference type="ARBA" id="ARBA00022840"/>
    </source>
</evidence>
<dbReference type="GO" id="GO:0005789">
    <property type="term" value="C:endoplasmic reticulum membrane"/>
    <property type="evidence" value="ECO:0007669"/>
    <property type="project" value="UniProtKB-SubCell"/>
</dbReference>
<name>A0AAD5V4A7_9APHY</name>
<keyword evidence="20" id="KW-1185">Reference proteome</keyword>
<keyword evidence="9" id="KW-0067">ATP-binding</keyword>
<comment type="similarity">
    <text evidence="3">Belongs to the YIF1 family.</text>
</comment>
<keyword evidence="10" id="KW-0653">Protein transport</keyword>
<keyword evidence="6" id="KW-0479">Metal-binding</keyword>
<feature type="compositionally biased region" description="Pro residues" evidence="17">
    <location>
        <begin position="9"/>
        <end position="31"/>
    </location>
</feature>
<dbReference type="PANTHER" id="PTHR42961">
    <property type="entry name" value="IRON-SULFUR PROTEIN NUBPL"/>
    <property type="match status" value="1"/>
</dbReference>
<dbReference type="GO" id="GO:0016226">
    <property type="term" value="P:iron-sulfur cluster assembly"/>
    <property type="evidence" value="ECO:0007669"/>
    <property type="project" value="InterPro"/>
</dbReference>
<evidence type="ECO:0000256" key="11">
    <source>
        <dbReference type="ARBA" id="ARBA00022989"/>
    </source>
</evidence>
<dbReference type="GO" id="GO:0000139">
    <property type="term" value="C:Golgi membrane"/>
    <property type="evidence" value="ECO:0007669"/>
    <property type="project" value="UniProtKB-SubCell"/>
</dbReference>
<reference evidence="19" key="1">
    <citation type="submission" date="2022-07" db="EMBL/GenBank/DDBJ databases">
        <title>Genome Sequence of Physisporinus lineatus.</title>
        <authorList>
            <person name="Buettner E."/>
        </authorList>
    </citation>
    <scope>NUCLEOTIDE SEQUENCE</scope>
    <source>
        <strain evidence="19">VT162</strain>
    </source>
</reference>
<dbReference type="GO" id="GO:0005524">
    <property type="term" value="F:ATP binding"/>
    <property type="evidence" value="ECO:0007669"/>
    <property type="project" value="UniProtKB-KW"/>
</dbReference>
<evidence type="ECO:0000256" key="5">
    <source>
        <dbReference type="ARBA" id="ARBA00022692"/>
    </source>
</evidence>
<evidence type="ECO:0000256" key="13">
    <source>
        <dbReference type="ARBA" id="ARBA00023014"/>
    </source>
</evidence>
<evidence type="ECO:0000256" key="8">
    <source>
        <dbReference type="ARBA" id="ARBA00022824"/>
    </source>
</evidence>
<dbReference type="Proteomes" id="UP001212997">
    <property type="component" value="Unassembled WGS sequence"/>
</dbReference>
<evidence type="ECO:0000256" key="14">
    <source>
        <dbReference type="ARBA" id="ARBA00023034"/>
    </source>
</evidence>
<dbReference type="InterPro" id="IPR044304">
    <property type="entry name" value="NUBPL-like"/>
</dbReference>
<dbReference type="InterPro" id="IPR033756">
    <property type="entry name" value="YlxH/NBP35"/>
</dbReference>
<dbReference type="GO" id="GO:0032981">
    <property type="term" value="P:mitochondrial respiratory chain complex I assembly"/>
    <property type="evidence" value="ECO:0007669"/>
    <property type="project" value="TreeGrafter"/>
</dbReference>
<keyword evidence="12" id="KW-0408">Iron</keyword>
<evidence type="ECO:0000256" key="2">
    <source>
        <dbReference type="ARBA" id="ARBA00004653"/>
    </source>
</evidence>
<keyword evidence="5 18" id="KW-0812">Transmembrane</keyword>
<comment type="subcellular location">
    <subcellularLocation>
        <location evidence="1">Endoplasmic reticulum membrane</location>
        <topology evidence="1">Multi-pass membrane protein</topology>
    </subcellularLocation>
    <subcellularLocation>
        <location evidence="2">Golgi apparatus membrane</location>
        <topology evidence="2">Multi-pass membrane protein</topology>
    </subcellularLocation>
</comment>
<feature type="transmembrane region" description="Helical" evidence="18">
    <location>
        <begin position="283"/>
        <end position="304"/>
    </location>
</feature>
<dbReference type="GO" id="GO:0006888">
    <property type="term" value="P:endoplasmic reticulum to Golgi vesicle-mediated transport"/>
    <property type="evidence" value="ECO:0007669"/>
    <property type="project" value="InterPro"/>
</dbReference>
<evidence type="ECO:0000256" key="12">
    <source>
        <dbReference type="ARBA" id="ARBA00023004"/>
    </source>
</evidence>
<keyword evidence="8" id="KW-0256">Endoplasmic reticulum</keyword>
<keyword evidence="11 18" id="KW-1133">Transmembrane helix</keyword>
<dbReference type="FunFam" id="3.40.50.300:FF:001119">
    <property type="entry name" value="Iron-sulfur cluster carrier protein"/>
    <property type="match status" value="1"/>
</dbReference>
<dbReference type="PANTHER" id="PTHR42961:SF2">
    <property type="entry name" value="IRON-SULFUR PROTEIN NUBPL"/>
    <property type="match status" value="1"/>
</dbReference>
<feature type="transmembrane region" description="Helical" evidence="18">
    <location>
        <begin position="214"/>
        <end position="233"/>
    </location>
</feature>
<dbReference type="InterPro" id="IPR027417">
    <property type="entry name" value="P-loop_NTPase"/>
</dbReference>
<feature type="transmembrane region" description="Helical" evidence="18">
    <location>
        <begin position="239"/>
        <end position="256"/>
    </location>
</feature>
<dbReference type="GO" id="GO:0005739">
    <property type="term" value="C:mitochondrion"/>
    <property type="evidence" value="ECO:0007669"/>
    <property type="project" value="TreeGrafter"/>
</dbReference>
<evidence type="ECO:0000313" key="19">
    <source>
        <dbReference type="EMBL" id="KAJ3484288.1"/>
    </source>
</evidence>
<accession>A0AAD5V4A7</accession>
<proteinExistence type="inferred from homology"/>
<evidence type="ECO:0000256" key="16">
    <source>
        <dbReference type="ARBA" id="ARBA00024036"/>
    </source>
</evidence>
<dbReference type="InterPro" id="IPR019591">
    <property type="entry name" value="Mrp/NBP35_ATP-bd"/>
</dbReference>
<keyword evidence="7" id="KW-0547">Nucleotide-binding</keyword>
<evidence type="ECO:0000256" key="15">
    <source>
        <dbReference type="ARBA" id="ARBA00023136"/>
    </source>
</evidence>
<evidence type="ECO:0000256" key="17">
    <source>
        <dbReference type="SAM" id="MobiDB-lite"/>
    </source>
</evidence>
<evidence type="ECO:0000256" key="18">
    <source>
        <dbReference type="SAM" id="Phobius"/>
    </source>
</evidence>
<sequence>MAYYTNNRSPPPLQHPVPTHPAYIPEPPSTPASPQGYQRFTSTPPPQNYAPGVAPGSGSRIPTGYASHASQYQPAAGTSPRQQQPIHGQIPPQMNPVAPVDFSAWGLNDATAQFGMQLGQSAVAAGQEYVQKNSEFLPPRDDVNSPDLYIPLMALVTYILLAAVHSGLQSKFHPEILGVTASTAIVVLLLDFAVVKFGCYILNIQGAGQMLDLLAYDGYKFVGVIVTLLAGLLNIGRTMYILVFLYSFLATGFFLLRSLRSVVLPDASATASAVHTTQRSRRIMFLFIIAVSQIVYMGLLIRGLPRRPGPPPQMPRRGGPIQKRPLPNVKKVLAVASGKGGVGKSTIAVNLAFALAMRKTGPTSRPPRVGILDLDIFGPSIPTLMGLESADEPHITEGGGIVPLTNHGLPCMSMGFLLPKSPNSETSTDTAVVWRGLMVQKAAQQLLFDVDWREHDGGPGLDILVLDMPPGTGDVPLTLGQLVPVDGAVIVSTPQDVALADVRKGVTMFQKINVPVRDPTLASSRRINPSFQITGLVLNTSHFICPSCTTPHYIYGSPDSFRNTAQRYNTDILGELPLVAGVSSASDRGVPYMLESTGDKSWKDVMHHIADTVWKKLE</sequence>